<accession>A0A316TCN9</accession>
<proteinExistence type="predicted"/>
<gene>
    <name evidence="2" type="ORF">DJ010_16280</name>
</gene>
<dbReference type="Proteomes" id="UP000245507">
    <property type="component" value="Unassembled WGS sequence"/>
</dbReference>
<evidence type="ECO:0000256" key="1">
    <source>
        <dbReference type="SAM" id="Phobius"/>
    </source>
</evidence>
<comment type="caution">
    <text evidence="2">The sequence shown here is derived from an EMBL/GenBank/DDBJ whole genome shotgun (WGS) entry which is preliminary data.</text>
</comment>
<evidence type="ECO:0000313" key="3">
    <source>
        <dbReference type="Proteomes" id="UP000245507"/>
    </source>
</evidence>
<feature type="transmembrane region" description="Helical" evidence="1">
    <location>
        <begin position="59"/>
        <end position="82"/>
    </location>
</feature>
<reference evidence="2 3" key="1">
    <citation type="submission" date="2018-05" db="EMBL/GenBank/DDBJ databases">
        <title>Nocardioides silvaticus genome.</title>
        <authorList>
            <person name="Li C."/>
            <person name="Wang G."/>
        </authorList>
    </citation>
    <scope>NUCLEOTIDE SEQUENCE [LARGE SCALE GENOMIC DNA]</scope>
    <source>
        <strain evidence="2 3">CCTCC AB 2018079</strain>
    </source>
</reference>
<dbReference type="EMBL" id="QGDD01000007">
    <property type="protein sequence ID" value="PWN02077.1"/>
    <property type="molecule type" value="Genomic_DNA"/>
</dbReference>
<sequence length="88" mass="9416">MGMTRPWRIAIAWTVLYPLPPLPVAPALGYLTAILLGPPYTLGVDAHGWPRIGEVTPGFVAVTLGVPWLLTSALAFAIAAWLGRRRAA</sequence>
<protein>
    <submittedName>
        <fullName evidence="2">Uncharacterized protein</fullName>
    </submittedName>
</protein>
<keyword evidence="3" id="KW-1185">Reference proteome</keyword>
<dbReference type="AlphaFoldDB" id="A0A316TCN9"/>
<keyword evidence="1" id="KW-1133">Transmembrane helix</keyword>
<evidence type="ECO:0000313" key="2">
    <source>
        <dbReference type="EMBL" id="PWN02077.1"/>
    </source>
</evidence>
<organism evidence="2 3">
    <name type="scientific">Nocardioides silvaticus</name>
    <dbReference type="NCBI Taxonomy" id="2201891"/>
    <lineage>
        <taxon>Bacteria</taxon>
        <taxon>Bacillati</taxon>
        <taxon>Actinomycetota</taxon>
        <taxon>Actinomycetes</taxon>
        <taxon>Propionibacteriales</taxon>
        <taxon>Nocardioidaceae</taxon>
        <taxon>Nocardioides</taxon>
    </lineage>
</organism>
<name>A0A316TCN9_9ACTN</name>
<keyword evidence="1" id="KW-0472">Membrane</keyword>
<keyword evidence="1" id="KW-0812">Transmembrane</keyword>